<keyword evidence="6 10" id="KW-0479">Metal-binding</keyword>
<feature type="binding site" evidence="10">
    <location>
        <position position="585"/>
    </location>
    <ligand>
        <name>acetyl-CoA</name>
        <dbReference type="ChEBI" id="CHEBI:57288"/>
    </ligand>
</feature>
<comment type="caution">
    <text evidence="10">Lacks conserved residue(s) required for the propagation of feature annotation.</text>
</comment>
<dbReference type="NCBIfam" id="NF002825">
    <property type="entry name" value="PRK02999.1"/>
    <property type="match status" value="1"/>
</dbReference>
<keyword evidence="2 10" id="KW-0329">Glyoxylate bypass</keyword>
<evidence type="ECO:0000256" key="2">
    <source>
        <dbReference type="ARBA" id="ARBA00022435"/>
    </source>
</evidence>
<feature type="domain" description="Malate synthase G alpha-beta insertion" evidence="15">
    <location>
        <begin position="205"/>
        <end position="279"/>
    </location>
</feature>
<evidence type="ECO:0000313" key="17">
    <source>
        <dbReference type="EMBL" id="UQX86975.1"/>
    </source>
</evidence>
<feature type="binding site" evidence="10">
    <location>
        <position position="163"/>
    </location>
    <ligand>
        <name>acetyl-CoA</name>
        <dbReference type="ChEBI" id="CHEBI:57288"/>
    </ligand>
</feature>
<comment type="pathway">
    <text evidence="10 12">Carbohydrate metabolism; glyoxylate cycle; (S)-malate from isocitrate: step 2/2.</text>
</comment>
<dbReference type="EMBL" id="CP097332">
    <property type="protein sequence ID" value="UQX86975.1"/>
    <property type="molecule type" value="Genomic_DNA"/>
</dbReference>
<feature type="modified residue" description="Cysteine sulfenic acid (-SOH)" evidence="10">
    <location>
        <position position="662"/>
    </location>
</feature>
<feature type="binding site" evidence="10">
    <location>
        <begin position="170"/>
        <end position="171"/>
    </location>
    <ligand>
        <name>acetyl-CoA</name>
        <dbReference type="ChEBI" id="CHEBI:57288"/>
    </ligand>
</feature>
<comment type="subcellular location">
    <subcellularLocation>
        <location evidence="10 12">Cytoplasm</location>
    </subcellularLocation>
</comment>
<dbReference type="Pfam" id="PF20659">
    <property type="entry name" value="MS_C"/>
    <property type="match status" value="1"/>
</dbReference>
<dbReference type="PANTHER" id="PTHR42739:SF1">
    <property type="entry name" value="MALATE SYNTHASE G"/>
    <property type="match status" value="1"/>
</dbReference>
<comment type="catalytic activity">
    <reaction evidence="9 10 12">
        <text>glyoxylate + acetyl-CoA + H2O = (S)-malate + CoA + H(+)</text>
        <dbReference type="Rhea" id="RHEA:18181"/>
        <dbReference type="ChEBI" id="CHEBI:15377"/>
        <dbReference type="ChEBI" id="CHEBI:15378"/>
        <dbReference type="ChEBI" id="CHEBI:15589"/>
        <dbReference type="ChEBI" id="CHEBI:36655"/>
        <dbReference type="ChEBI" id="CHEBI:57287"/>
        <dbReference type="ChEBI" id="CHEBI:57288"/>
        <dbReference type="EC" id="2.3.3.9"/>
    </reaction>
</comment>
<dbReference type="InterPro" id="IPR011076">
    <property type="entry name" value="Malate_synth_sf"/>
</dbReference>
<feature type="binding site" evidence="10">
    <location>
        <position position="504"/>
    </location>
    <ligand>
        <name>Mg(2+)</name>
        <dbReference type="ChEBI" id="CHEBI:18420"/>
    </ligand>
</feature>
<feature type="domain" description="Malate synthase TIM barrel" evidence="13">
    <location>
        <begin position="381"/>
        <end position="622"/>
    </location>
</feature>
<evidence type="ECO:0000256" key="7">
    <source>
        <dbReference type="ARBA" id="ARBA00022842"/>
    </source>
</evidence>
<feature type="domain" description="Malate synthase N-terminal" evidence="14">
    <location>
        <begin position="62"/>
        <end position="121"/>
    </location>
</feature>
<dbReference type="Proteomes" id="UP001056336">
    <property type="component" value="Chromosome"/>
</dbReference>
<dbReference type="InterPro" id="IPR001465">
    <property type="entry name" value="Malate_synthase_TIM"/>
</dbReference>
<feature type="binding site" evidence="10">
    <location>
        <begin position="501"/>
        <end position="504"/>
    </location>
    <ligand>
        <name>glyoxylate</name>
        <dbReference type="ChEBI" id="CHEBI:36655"/>
    </ligand>
</feature>
<dbReference type="SUPFAM" id="SSF51645">
    <property type="entry name" value="Malate synthase G"/>
    <property type="match status" value="1"/>
</dbReference>
<feature type="binding site" evidence="10">
    <location>
        <position position="476"/>
    </location>
    <ligand>
        <name>glyoxylate</name>
        <dbReference type="ChEBI" id="CHEBI:36655"/>
    </ligand>
</feature>
<keyword evidence="3 10" id="KW-0963">Cytoplasm</keyword>
<evidence type="ECO:0000256" key="11">
    <source>
        <dbReference type="NCBIfam" id="TIGR01345"/>
    </source>
</evidence>
<keyword evidence="17" id="KW-0012">Acyltransferase</keyword>
<evidence type="ECO:0000256" key="3">
    <source>
        <dbReference type="ARBA" id="ARBA00022490"/>
    </source>
</evidence>
<comment type="function">
    <text evidence="10">Involved in the glycolate utilization. Catalyzes the condensation and subsequent hydrolysis of acetyl-coenzyme A (acetyl-CoA) and glyoxylate to form malate and CoA.</text>
</comment>
<proteinExistence type="inferred from homology"/>
<name>A0ABY4QTH2_9ACTN</name>
<feature type="domain" description="Malate synthase C-terminal" evidence="16">
    <location>
        <begin position="637"/>
        <end position="731"/>
    </location>
</feature>
<keyword evidence="7 10" id="KW-0460">Magnesium</keyword>
<evidence type="ECO:0000256" key="6">
    <source>
        <dbReference type="ARBA" id="ARBA00022723"/>
    </source>
</evidence>
<dbReference type="Pfam" id="PF20658">
    <property type="entry name" value="MSG_insertion"/>
    <property type="match status" value="1"/>
</dbReference>
<sequence length="766" mass="82961">MQRLNAGAFGGRGAGGIDHADDGVICFRYIEDVFHDTEFVRVVPEVSDYVSVGDLSVSQVLHRFVEDEALPASGVASADFWAGVQQAVAELGPRQRALLDRREELQTAIDAYHRNAPGPVSDLQGYQGFLRGIGYLVDEPEQFSVSTTGVDVEISDQCGPQLVVPILNARFAANAANARWGSLYDAFYGSDVIDQSGELAPGRQYNPLRGEQVITRARAFLDQVAPLTNATHRQVIGYSIDEEGLLCRTADGQVRLAEPGQIVGYRGEPQAPDAIVLVHHQLHVEITIDRADQVGGTDPAGVKDIVLEAALTSIMDLEDSVAAVDATDKVAGYRNWLLLMQGRLTAEVSKNGRTFTRGLNADRSYTTLRGQSVTLPGRALMFVRQVGHLMTTDAVLDATGAPVAEGIVDAFVTGLGSCHDIRGNTARPNSRTGAMYVVKPKQHGPDEVALTVDLFGLVEDTLGLARNTIKVGIMDEERRTTLNLAACIHAARERIAFINTGFLDRTGDEIHTAMLAGPVVRKNDMKRASWLAAYEDANVDVGLACGLMGRAQIGKGMWAAPDNLAAMLKDKIAQPRAGANTAWVPSPTAATLHALHYHAVDVKQRQRELLAAGRRGTLNDLLVLPLADPRSWSEDERRAELDNNVQATLGYVVRWIDAGVGCSKVPDLAGTPLMEDRATCRISSQHVSNWLHHGVITAEQVHESLRRMAVLVDEQNSDDPDYRPMAPSFDGEAFLAASELLLDGAAQPSGYTEPILHRHRLAAKAR</sequence>
<dbReference type="PANTHER" id="PTHR42739">
    <property type="entry name" value="MALATE SYNTHASE G"/>
    <property type="match status" value="1"/>
</dbReference>
<keyword evidence="5 10" id="KW-0808">Transferase</keyword>
<dbReference type="NCBIfam" id="TIGR01345">
    <property type="entry name" value="malate_syn_G"/>
    <property type="match status" value="1"/>
</dbReference>
<dbReference type="InterPro" id="IPR046363">
    <property type="entry name" value="MS_N_TIM-barrel_dom"/>
</dbReference>
<comment type="subunit">
    <text evidence="10">Monomer.</text>
</comment>
<keyword evidence="8 10" id="KW-0558">Oxidation</keyword>
<evidence type="ECO:0000259" key="13">
    <source>
        <dbReference type="Pfam" id="PF01274"/>
    </source>
</evidence>
<dbReference type="InterPro" id="IPR048355">
    <property type="entry name" value="MS_C"/>
</dbReference>
<dbReference type="Pfam" id="PF01274">
    <property type="entry name" value="MS_TIM-barrel"/>
    <property type="match status" value="1"/>
</dbReference>
<organism evidence="17 18">
    <name type="scientific">Jatrophihabitans telluris</name>
    <dbReference type="NCBI Taxonomy" id="2038343"/>
    <lineage>
        <taxon>Bacteria</taxon>
        <taxon>Bacillati</taxon>
        <taxon>Actinomycetota</taxon>
        <taxon>Actinomycetes</taxon>
        <taxon>Jatrophihabitantales</taxon>
        <taxon>Jatrophihabitantaceae</taxon>
        <taxon>Jatrophihabitans</taxon>
    </lineage>
</organism>
<protein>
    <recommendedName>
        <fullName evidence="10 11">Malate synthase G</fullName>
        <ecNumber evidence="10 11">2.3.3.9</ecNumber>
    </recommendedName>
</protein>
<feature type="active site" description="Proton acceptor" evidence="10">
    <location>
        <position position="384"/>
    </location>
</feature>
<evidence type="ECO:0000256" key="9">
    <source>
        <dbReference type="ARBA" id="ARBA00047918"/>
    </source>
</evidence>
<dbReference type="Gene3D" id="3.20.20.360">
    <property type="entry name" value="Malate synthase, domain 3"/>
    <property type="match status" value="2"/>
</dbReference>
<evidence type="ECO:0000256" key="1">
    <source>
        <dbReference type="ARBA" id="ARBA00001946"/>
    </source>
</evidence>
<keyword evidence="18" id="KW-1185">Reference proteome</keyword>
<reference evidence="17" key="2">
    <citation type="submission" date="2022-05" db="EMBL/GenBank/DDBJ databases">
        <authorList>
            <person name="Kim J.-S."/>
            <person name="Lee K."/>
            <person name="Suh M."/>
            <person name="Eom M."/>
            <person name="Kim J.-S."/>
            <person name="Kim D.-S."/>
            <person name="Ko S.-H."/>
            <person name="Shin Y."/>
            <person name="Lee J.-S."/>
        </authorList>
    </citation>
    <scope>NUCLEOTIDE SEQUENCE</scope>
    <source>
        <strain evidence="17">N237</strain>
    </source>
</reference>
<reference evidence="17" key="1">
    <citation type="journal article" date="2018" name="Int. J. Syst. Evol. Microbiol.">
        <title>Jatrophihabitans telluris sp. nov., isolated from sediment soil of lava forest wetlands and the emended description of the genus Jatrophihabitans.</title>
        <authorList>
            <person name="Lee K.C."/>
            <person name="Suh M.K."/>
            <person name="Eom M.K."/>
            <person name="Kim K.K."/>
            <person name="Kim J.S."/>
            <person name="Kim D.S."/>
            <person name="Ko S.H."/>
            <person name="Shin Y.K."/>
            <person name="Lee J.S."/>
        </authorList>
    </citation>
    <scope>NUCLEOTIDE SEQUENCE</scope>
    <source>
        <strain evidence="17">N237</strain>
    </source>
</reference>
<dbReference type="Gene3D" id="1.20.1220.12">
    <property type="entry name" value="Malate synthase, domain III"/>
    <property type="match status" value="1"/>
</dbReference>
<dbReference type="EC" id="2.3.3.9" evidence="10 11"/>
<feature type="binding site" evidence="10">
    <location>
        <position position="384"/>
    </location>
    <ligand>
        <name>glyoxylate</name>
        <dbReference type="ChEBI" id="CHEBI:36655"/>
    </ligand>
</feature>
<evidence type="ECO:0000259" key="14">
    <source>
        <dbReference type="Pfam" id="PF20656"/>
    </source>
</evidence>
<comment type="similarity">
    <text evidence="10 12">Belongs to the malate synthase family. GlcB subfamily.</text>
</comment>
<evidence type="ECO:0000259" key="15">
    <source>
        <dbReference type="Pfam" id="PF20658"/>
    </source>
</evidence>
<dbReference type="InterPro" id="IPR044856">
    <property type="entry name" value="Malate_synth_C_sf"/>
</dbReference>
<comment type="cofactor">
    <cofactor evidence="1 10">
        <name>Mg(2+)</name>
        <dbReference type="ChEBI" id="CHEBI:18420"/>
    </cofactor>
</comment>
<accession>A0ABY4QTH2</accession>
<evidence type="ECO:0000259" key="16">
    <source>
        <dbReference type="Pfam" id="PF20659"/>
    </source>
</evidence>
<dbReference type="InterPro" id="IPR048356">
    <property type="entry name" value="MS_N"/>
</dbReference>
<evidence type="ECO:0000256" key="4">
    <source>
        <dbReference type="ARBA" id="ARBA00022532"/>
    </source>
</evidence>
<dbReference type="Pfam" id="PF20656">
    <property type="entry name" value="MS_N"/>
    <property type="match status" value="1"/>
</dbReference>
<dbReference type="GO" id="GO:0004474">
    <property type="term" value="F:malate synthase activity"/>
    <property type="evidence" value="ECO:0007669"/>
    <property type="project" value="UniProtKB-EC"/>
</dbReference>
<evidence type="ECO:0000256" key="8">
    <source>
        <dbReference type="ARBA" id="ARBA00023097"/>
    </source>
</evidence>
<dbReference type="InterPro" id="IPR048357">
    <property type="entry name" value="MSG_insertion"/>
</dbReference>
<feature type="binding site" evidence="10">
    <location>
        <position position="320"/>
    </location>
    <ligand>
        <name>acetyl-CoA</name>
        <dbReference type="ChEBI" id="CHEBI:57288"/>
    </ligand>
</feature>
<evidence type="ECO:0000313" key="18">
    <source>
        <dbReference type="Proteomes" id="UP001056336"/>
    </source>
</evidence>
<feature type="binding site" evidence="10">
    <location>
        <position position="476"/>
    </location>
    <ligand>
        <name>Mg(2+)</name>
        <dbReference type="ChEBI" id="CHEBI:18420"/>
    </ligand>
</feature>
<dbReference type="InterPro" id="IPR006253">
    <property type="entry name" value="Malate_synthG"/>
</dbReference>
<gene>
    <name evidence="10" type="primary">glcB</name>
    <name evidence="17" type="ORF">M6D93_11725</name>
</gene>
<evidence type="ECO:0000256" key="10">
    <source>
        <dbReference type="HAMAP-Rule" id="MF_00641"/>
    </source>
</evidence>
<feature type="binding site" evidence="10">
    <location>
        <position position="357"/>
    </location>
    <ligand>
        <name>acetyl-CoA</name>
        <dbReference type="ChEBI" id="CHEBI:57288"/>
    </ligand>
</feature>
<dbReference type="HAMAP" id="MF_00641">
    <property type="entry name" value="Malate_synth_G"/>
    <property type="match status" value="1"/>
</dbReference>
<feature type="active site" description="Proton donor" evidence="10">
    <location>
        <position position="676"/>
    </location>
</feature>
<evidence type="ECO:0000256" key="5">
    <source>
        <dbReference type="ARBA" id="ARBA00022679"/>
    </source>
</evidence>
<keyword evidence="4 10" id="KW-0816">Tricarboxylic acid cycle</keyword>
<evidence type="ECO:0000256" key="12">
    <source>
        <dbReference type="RuleBase" id="RU003572"/>
    </source>
</evidence>